<accession>A0A101LV89</accession>
<dbReference type="EMBL" id="LKAM01000014">
    <property type="protein sequence ID" value="KUM45987.1"/>
    <property type="molecule type" value="Genomic_DNA"/>
</dbReference>
<sequence length="73" mass="8262">MDGWLLRYSTRLIDLANRTGLPGSDQARRSLRTGFTKTPHSLFFILKISFLGKTINLIGALKWILFCHTHSSA</sequence>
<reference evidence="1" key="1">
    <citation type="journal article" date="2015" name="Genome Biol. Evol.">
        <title>Organellar Genomes of White Spruce (Picea glauca): Assembly and Annotation.</title>
        <authorList>
            <person name="Jackman S.D."/>
            <person name="Warren R.L."/>
            <person name="Gibb E.A."/>
            <person name="Vandervalk B.P."/>
            <person name="Mohamadi H."/>
            <person name="Chu J."/>
            <person name="Raymond A."/>
            <person name="Pleasance S."/>
            <person name="Coope R."/>
            <person name="Wildung M.R."/>
            <person name="Ritland C.E."/>
            <person name="Bousquet J."/>
            <person name="Jones S.J."/>
            <person name="Bohlmann J."/>
            <person name="Birol I."/>
        </authorList>
    </citation>
    <scope>NUCLEOTIDE SEQUENCE [LARGE SCALE GENOMIC DNA]</scope>
    <source>
        <tissue evidence="1">Flushing bud</tissue>
    </source>
</reference>
<comment type="caution">
    <text evidence="1">The sequence shown here is derived from an EMBL/GenBank/DDBJ whole genome shotgun (WGS) entry which is preliminary data.</text>
</comment>
<geneLocation type="mitochondrion" evidence="1"/>
<protein>
    <submittedName>
        <fullName evidence="1">Uncharacterized protein</fullName>
    </submittedName>
</protein>
<evidence type="ECO:0000313" key="1">
    <source>
        <dbReference type="EMBL" id="KUM45987.1"/>
    </source>
</evidence>
<gene>
    <name evidence="1" type="ORF">ABT39_MTgene2090</name>
</gene>
<organism evidence="1">
    <name type="scientific">Picea glauca</name>
    <name type="common">White spruce</name>
    <name type="synonym">Pinus glauca</name>
    <dbReference type="NCBI Taxonomy" id="3330"/>
    <lineage>
        <taxon>Eukaryota</taxon>
        <taxon>Viridiplantae</taxon>
        <taxon>Streptophyta</taxon>
        <taxon>Embryophyta</taxon>
        <taxon>Tracheophyta</taxon>
        <taxon>Spermatophyta</taxon>
        <taxon>Pinopsida</taxon>
        <taxon>Pinidae</taxon>
        <taxon>Conifers I</taxon>
        <taxon>Pinales</taxon>
        <taxon>Pinaceae</taxon>
        <taxon>Picea</taxon>
    </lineage>
</organism>
<proteinExistence type="predicted"/>
<dbReference type="AlphaFoldDB" id="A0A101LV89"/>
<name>A0A101LV89_PICGL</name>
<keyword evidence="1" id="KW-0496">Mitochondrion</keyword>